<keyword evidence="3" id="KW-0804">Transcription</keyword>
<sequence length="147" mass="17084">MQDCMTVLIEKRSQVENERAFLYAVARNKIKQFYEKRARGLKRFFPSFEGFEEMTMESLSTSLSIRVARHNDLEVGMQGLKSRQFAAFQLRYIEGLTEPDAAKVLSISMATLKRDLERARRQLRRALGDADDEQLDSILRNYVRGRG</sequence>
<name>A6G0V2_9BACT</name>
<evidence type="ECO:0000256" key="2">
    <source>
        <dbReference type="ARBA" id="ARBA00023082"/>
    </source>
</evidence>
<evidence type="ECO:0000313" key="6">
    <source>
        <dbReference type="EMBL" id="EDM80490.1"/>
    </source>
</evidence>
<proteinExistence type="predicted"/>
<dbReference type="InterPro" id="IPR013249">
    <property type="entry name" value="RNA_pol_sigma70_r4_t2"/>
</dbReference>
<dbReference type="GO" id="GO:0016987">
    <property type="term" value="F:sigma factor activity"/>
    <property type="evidence" value="ECO:0007669"/>
    <property type="project" value="UniProtKB-KW"/>
</dbReference>
<evidence type="ECO:0000259" key="5">
    <source>
        <dbReference type="Pfam" id="PF08281"/>
    </source>
</evidence>
<keyword evidence="1" id="KW-0805">Transcription regulation</keyword>
<dbReference type="EMBL" id="ABCS01000010">
    <property type="protein sequence ID" value="EDM80490.1"/>
    <property type="molecule type" value="Genomic_DNA"/>
</dbReference>
<dbReference type="Proteomes" id="UP000005801">
    <property type="component" value="Unassembled WGS sequence"/>
</dbReference>
<dbReference type="GO" id="GO:0003677">
    <property type="term" value="F:DNA binding"/>
    <property type="evidence" value="ECO:0007669"/>
    <property type="project" value="InterPro"/>
</dbReference>
<evidence type="ECO:0000256" key="4">
    <source>
        <dbReference type="SAM" id="Coils"/>
    </source>
</evidence>
<evidence type="ECO:0000256" key="1">
    <source>
        <dbReference type="ARBA" id="ARBA00023015"/>
    </source>
</evidence>
<dbReference type="AlphaFoldDB" id="A6G0V2"/>
<evidence type="ECO:0000313" key="7">
    <source>
        <dbReference type="Proteomes" id="UP000005801"/>
    </source>
</evidence>
<keyword evidence="4" id="KW-0175">Coiled coil</keyword>
<dbReference type="PANTHER" id="PTHR43133">
    <property type="entry name" value="RNA POLYMERASE ECF-TYPE SIGMA FACTO"/>
    <property type="match status" value="1"/>
</dbReference>
<accession>A6G0V2</accession>
<keyword evidence="7" id="KW-1185">Reference proteome</keyword>
<dbReference type="SUPFAM" id="SSF88659">
    <property type="entry name" value="Sigma3 and sigma4 domains of RNA polymerase sigma factors"/>
    <property type="match status" value="1"/>
</dbReference>
<dbReference type="Pfam" id="PF08281">
    <property type="entry name" value="Sigma70_r4_2"/>
    <property type="match status" value="1"/>
</dbReference>
<dbReference type="InterPro" id="IPR036388">
    <property type="entry name" value="WH-like_DNA-bd_sf"/>
</dbReference>
<keyword evidence="2" id="KW-0731">Sigma factor</keyword>
<feature type="coiled-coil region" evidence="4">
    <location>
        <begin position="102"/>
        <end position="136"/>
    </location>
</feature>
<organism evidence="6 7">
    <name type="scientific">Plesiocystis pacifica SIR-1</name>
    <dbReference type="NCBI Taxonomy" id="391625"/>
    <lineage>
        <taxon>Bacteria</taxon>
        <taxon>Pseudomonadati</taxon>
        <taxon>Myxococcota</taxon>
        <taxon>Polyangia</taxon>
        <taxon>Nannocystales</taxon>
        <taxon>Nannocystaceae</taxon>
        <taxon>Plesiocystis</taxon>
    </lineage>
</organism>
<feature type="domain" description="RNA polymerase sigma factor 70 region 4 type 2" evidence="5">
    <location>
        <begin position="77"/>
        <end position="123"/>
    </location>
</feature>
<reference evidence="6 7" key="1">
    <citation type="submission" date="2007-06" db="EMBL/GenBank/DDBJ databases">
        <authorList>
            <person name="Shimkets L."/>
            <person name="Ferriera S."/>
            <person name="Johnson J."/>
            <person name="Kravitz S."/>
            <person name="Beeson K."/>
            <person name="Sutton G."/>
            <person name="Rogers Y.-H."/>
            <person name="Friedman R."/>
            <person name="Frazier M."/>
            <person name="Venter J.C."/>
        </authorList>
    </citation>
    <scope>NUCLEOTIDE SEQUENCE [LARGE SCALE GENOMIC DNA]</scope>
    <source>
        <strain evidence="6 7">SIR-1</strain>
    </source>
</reference>
<dbReference type="Gene3D" id="1.10.10.10">
    <property type="entry name" value="Winged helix-like DNA-binding domain superfamily/Winged helix DNA-binding domain"/>
    <property type="match status" value="1"/>
</dbReference>
<dbReference type="PANTHER" id="PTHR43133:SF63">
    <property type="entry name" value="RNA POLYMERASE SIGMA FACTOR FECI-RELATED"/>
    <property type="match status" value="1"/>
</dbReference>
<dbReference type="InterPro" id="IPR039425">
    <property type="entry name" value="RNA_pol_sigma-70-like"/>
</dbReference>
<dbReference type="InterPro" id="IPR013324">
    <property type="entry name" value="RNA_pol_sigma_r3/r4-like"/>
</dbReference>
<dbReference type="GO" id="GO:0006352">
    <property type="term" value="P:DNA-templated transcription initiation"/>
    <property type="evidence" value="ECO:0007669"/>
    <property type="project" value="InterPro"/>
</dbReference>
<evidence type="ECO:0000256" key="3">
    <source>
        <dbReference type="ARBA" id="ARBA00023163"/>
    </source>
</evidence>
<gene>
    <name evidence="6" type="ORF">PPSIR1_41804</name>
</gene>
<protein>
    <recommendedName>
        <fullName evidence="5">RNA polymerase sigma factor 70 region 4 type 2 domain-containing protein</fullName>
    </recommendedName>
</protein>
<comment type="caution">
    <text evidence="6">The sequence shown here is derived from an EMBL/GenBank/DDBJ whole genome shotgun (WGS) entry which is preliminary data.</text>
</comment>